<evidence type="ECO:0000313" key="3">
    <source>
        <dbReference type="Proteomes" id="UP001281614"/>
    </source>
</evidence>
<dbReference type="EMBL" id="VYYT01000147">
    <property type="protein sequence ID" value="KAK2762986.1"/>
    <property type="molecule type" value="Genomic_DNA"/>
</dbReference>
<protein>
    <submittedName>
        <fullName evidence="2">Uncharacterized protein</fullName>
    </submittedName>
</protein>
<organism evidence="2 3">
    <name type="scientific">Colletotrichum kahawae</name>
    <name type="common">Coffee berry disease fungus</name>
    <dbReference type="NCBI Taxonomy" id="34407"/>
    <lineage>
        <taxon>Eukaryota</taxon>
        <taxon>Fungi</taxon>
        <taxon>Dikarya</taxon>
        <taxon>Ascomycota</taxon>
        <taxon>Pezizomycotina</taxon>
        <taxon>Sordariomycetes</taxon>
        <taxon>Hypocreomycetidae</taxon>
        <taxon>Glomerellales</taxon>
        <taxon>Glomerellaceae</taxon>
        <taxon>Colletotrichum</taxon>
        <taxon>Colletotrichum gloeosporioides species complex</taxon>
    </lineage>
</organism>
<accession>A0AAD9YGR2</accession>
<sequence>MRSTKSCLKTIWSSDYKPCKKQVHFTEDTVDPYPSATSHTLVNWVFVQPEDMDGFDRFSYEPVGPAIIRRTRSVSTPTSSPIQPEQISTCAPLKSCLKKPRSIELHAQLPKTVHFNEKLEYDTNAVKHAPPQQQHHSPPQDSSSRESKTRTEVSDRSLKRANVEKQGSLAAKKVRFAVDDDRSLKRANLEKKESSVAKRVRFAVDDNSGSDTEEFSDIEEHIFRIKDLVTDFRVETAYKRMKEQELLEWDNYMYRKSLMENKIRNTKTSTIKKRRPSLPQQRSDGVERGVKSGLAGSVPPLSTGRQVDLKTAKARHPRFRV</sequence>
<gene>
    <name evidence="2" type="ORF">CKAH01_16017</name>
</gene>
<keyword evidence="3" id="KW-1185">Reference proteome</keyword>
<feature type="compositionally biased region" description="Basic and acidic residues" evidence="1">
    <location>
        <begin position="143"/>
        <end position="163"/>
    </location>
</feature>
<evidence type="ECO:0000313" key="2">
    <source>
        <dbReference type="EMBL" id="KAK2762986.1"/>
    </source>
</evidence>
<proteinExistence type="predicted"/>
<name>A0AAD9YGR2_COLKA</name>
<comment type="caution">
    <text evidence="2">The sequence shown here is derived from an EMBL/GenBank/DDBJ whole genome shotgun (WGS) entry which is preliminary data.</text>
</comment>
<feature type="region of interest" description="Disordered" evidence="1">
    <location>
        <begin position="265"/>
        <end position="321"/>
    </location>
</feature>
<feature type="region of interest" description="Disordered" evidence="1">
    <location>
        <begin position="128"/>
        <end position="166"/>
    </location>
</feature>
<evidence type="ECO:0000256" key="1">
    <source>
        <dbReference type="SAM" id="MobiDB-lite"/>
    </source>
</evidence>
<dbReference type="AlphaFoldDB" id="A0AAD9YGR2"/>
<reference evidence="2" key="1">
    <citation type="submission" date="2023-02" db="EMBL/GenBank/DDBJ databases">
        <title>Colletotrichum kahawae CIFC_Que2 genome sequencing and assembly.</title>
        <authorList>
            <person name="Baroncelli R."/>
        </authorList>
    </citation>
    <scope>NUCLEOTIDE SEQUENCE</scope>
    <source>
        <strain evidence="2">CIFC_Que2</strain>
    </source>
</reference>
<dbReference type="Proteomes" id="UP001281614">
    <property type="component" value="Unassembled WGS sequence"/>
</dbReference>
<feature type="compositionally biased region" description="Low complexity" evidence="1">
    <location>
        <begin position="130"/>
        <end position="142"/>
    </location>
</feature>
<feature type="compositionally biased region" description="Basic residues" evidence="1">
    <location>
        <begin position="312"/>
        <end position="321"/>
    </location>
</feature>